<keyword evidence="3" id="KW-0804">Transcription</keyword>
<dbReference type="Pfam" id="PF01965">
    <property type="entry name" value="DJ-1_PfpI"/>
    <property type="match status" value="1"/>
</dbReference>
<dbReference type="Proteomes" id="UP000184363">
    <property type="component" value="Unassembled WGS sequence"/>
</dbReference>
<dbReference type="SMART" id="SM00342">
    <property type="entry name" value="HTH_ARAC"/>
    <property type="match status" value="1"/>
</dbReference>
<dbReference type="CDD" id="cd03137">
    <property type="entry name" value="GATase1_AraC_1"/>
    <property type="match status" value="1"/>
</dbReference>
<dbReference type="InterPro" id="IPR009057">
    <property type="entry name" value="Homeodomain-like_sf"/>
</dbReference>
<feature type="domain" description="HTH araC/xylS-type" evidence="4">
    <location>
        <begin position="214"/>
        <end position="312"/>
    </location>
</feature>
<dbReference type="PROSITE" id="PS01124">
    <property type="entry name" value="HTH_ARAC_FAMILY_2"/>
    <property type="match status" value="1"/>
</dbReference>
<dbReference type="InterPro" id="IPR002818">
    <property type="entry name" value="DJ-1/PfpI"/>
</dbReference>
<evidence type="ECO:0000313" key="6">
    <source>
        <dbReference type="Proteomes" id="UP000184363"/>
    </source>
</evidence>
<name>A0A1M6VZA1_PSETH</name>
<dbReference type="InterPro" id="IPR052158">
    <property type="entry name" value="INH-QAR"/>
</dbReference>
<dbReference type="RefSeq" id="WP_073458224.1">
    <property type="nucleotide sequence ID" value="NZ_CALGVN010000040.1"/>
</dbReference>
<dbReference type="Gene3D" id="1.10.10.60">
    <property type="entry name" value="Homeodomain-like"/>
    <property type="match status" value="1"/>
</dbReference>
<dbReference type="GO" id="GO:0003700">
    <property type="term" value="F:DNA-binding transcription factor activity"/>
    <property type="evidence" value="ECO:0007669"/>
    <property type="project" value="InterPro"/>
</dbReference>
<proteinExistence type="predicted"/>
<dbReference type="InterPro" id="IPR018060">
    <property type="entry name" value="HTH_AraC"/>
</dbReference>
<sequence length="318" mass="34167">MLRSVAMLMVGPVAPFEAATICEVFGIDRTEDGVPPIDFRTCGPVAGEPLPTRTGGLQIVPAYGLDGLEGADLVAVAATPGREFPEEALAALRRAHAAGATLLAVCSGAFLLAAAGLLDDRPCTVHWMHAEEMRRTYPRVRVDPDVLYVDDGDIITSAGTAAGIDACLHLVRRELGSAVANTIARRMVVAPQREGGQRQFITMPVPTGRSDGLAPVMEWMLDHIAEDHTVAELARRAAMSERTFARRFVAETGTTPHRWLTTQRVLLAQRLLEATDLSIDAVAARCGFGSGALLRHHFRNVVGVSPGDFRRTFRLAAS</sequence>
<dbReference type="GO" id="GO:0043565">
    <property type="term" value="F:sequence-specific DNA binding"/>
    <property type="evidence" value="ECO:0007669"/>
    <property type="project" value="InterPro"/>
</dbReference>
<dbReference type="OrthoDB" id="3660033at2"/>
<keyword evidence="1" id="KW-0805">Transcription regulation</keyword>
<dbReference type="InterPro" id="IPR029062">
    <property type="entry name" value="Class_I_gatase-like"/>
</dbReference>
<protein>
    <submittedName>
        <fullName evidence="5">Transcriptional regulator, AraC family with amidase-like domain</fullName>
    </submittedName>
</protein>
<reference evidence="5 6" key="1">
    <citation type="submission" date="2016-11" db="EMBL/GenBank/DDBJ databases">
        <authorList>
            <person name="Jaros S."/>
            <person name="Januszkiewicz K."/>
            <person name="Wedrychowicz H."/>
        </authorList>
    </citation>
    <scope>NUCLEOTIDE SEQUENCE [LARGE SCALE GENOMIC DNA]</scope>
    <source>
        <strain evidence="5 6">DSM 43832</strain>
    </source>
</reference>
<dbReference type="Gene3D" id="3.40.50.880">
    <property type="match status" value="1"/>
</dbReference>
<dbReference type="Pfam" id="PF12833">
    <property type="entry name" value="HTH_18"/>
    <property type="match status" value="1"/>
</dbReference>
<gene>
    <name evidence="5" type="ORF">SAMN05443637_113139</name>
</gene>
<evidence type="ECO:0000259" key="4">
    <source>
        <dbReference type="PROSITE" id="PS01124"/>
    </source>
</evidence>
<keyword evidence="6" id="KW-1185">Reference proteome</keyword>
<organism evidence="5 6">
    <name type="scientific">Pseudonocardia thermophila</name>
    <dbReference type="NCBI Taxonomy" id="1848"/>
    <lineage>
        <taxon>Bacteria</taxon>
        <taxon>Bacillati</taxon>
        <taxon>Actinomycetota</taxon>
        <taxon>Actinomycetes</taxon>
        <taxon>Pseudonocardiales</taxon>
        <taxon>Pseudonocardiaceae</taxon>
        <taxon>Pseudonocardia</taxon>
    </lineage>
</organism>
<keyword evidence="2" id="KW-0238">DNA-binding</keyword>
<dbReference type="SUPFAM" id="SSF52317">
    <property type="entry name" value="Class I glutamine amidotransferase-like"/>
    <property type="match status" value="1"/>
</dbReference>
<dbReference type="AlphaFoldDB" id="A0A1M6VZA1"/>
<dbReference type="SUPFAM" id="SSF46689">
    <property type="entry name" value="Homeodomain-like"/>
    <property type="match status" value="2"/>
</dbReference>
<evidence type="ECO:0000256" key="3">
    <source>
        <dbReference type="ARBA" id="ARBA00023163"/>
    </source>
</evidence>
<dbReference type="InterPro" id="IPR018062">
    <property type="entry name" value="HTH_AraC-typ_CS"/>
</dbReference>
<dbReference type="PANTHER" id="PTHR43130:SF3">
    <property type="entry name" value="HTH-TYPE TRANSCRIPTIONAL REGULATOR RV1931C"/>
    <property type="match status" value="1"/>
</dbReference>
<dbReference type="PANTHER" id="PTHR43130">
    <property type="entry name" value="ARAC-FAMILY TRANSCRIPTIONAL REGULATOR"/>
    <property type="match status" value="1"/>
</dbReference>
<dbReference type="PROSITE" id="PS00041">
    <property type="entry name" value="HTH_ARAC_FAMILY_1"/>
    <property type="match status" value="1"/>
</dbReference>
<dbReference type="EMBL" id="FRAP01000013">
    <property type="protein sequence ID" value="SHK86738.1"/>
    <property type="molecule type" value="Genomic_DNA"/>
</dbReference>
<dbReference type="STRING" id="1848.SAMN05443637_113139"/>
<evidence type="ECO:0000256" key="1">
    <source>
        <dbReference type="ARBA" id="ARBA00023015"/>
    </source>
</evidence>
<accession>A0A1M6VZA1</accession>
<evidence type="ECO:0000313" key="5">
    <source>
        <dbReference type="EMBL" id="SHK86738.1"/>
    </source>
</evidence>
<evidence type="ECO:0000256" key="2">
    <source>
        <dbReference type="ARBA" id="ARBA00023125"/>
    </source>
</evidence>